<sequence length="107" mass="11600">MQAHTIMNREDALAVLSFFEPGGSQNAAINIFVQQSGITADDALDVFTTCPLPLRAPPRLGSRRHFRSALLYMDLVSSCVGVPSHVDGNMHELLCSRAAQIVSSIMD</sequence>
<dbReference type="AlphaFoldDB" id="A0AAD6MTA8"/>
<accession>A0AAD6MTA8</accession>
<name>A0AAD6MTA8_9EURO</name>
<comment type="caution">
    <text evidence="1">The sequence shown here is derived from an EMBL/GenBank/DDBJ whole genome shotgun (WGS) entry which is preliminary data.</text>
</comment>
<evidence type="ECO:0000313" key="1">
    <source>
        <dbReference type="EMBL" id="KAJ5712652.1"/>
    </source>
</evidence>
<reference evidence="1" key="2">
    <citation type="submission" date="2023-01" db="EMBL/GenBank/DDBJ databases">
        <authorList>
            <person name="Petersen C."/>
        </authorList>
    </citation>
    <scope>NUCLEOTIDE SEQUENCE</scope>
    <source>
        <strain evidence="1">IBT 17514</strain>
    </source>
</reference>
<keyword evidence="2" id="KW-1185">Reference proteome</keyword>
<reference evidence="1" key="1">
    <citation type="journal article" date="2023" name="IMA Fungus">
        <title>Comparative genomic study of the Penicillium genus elucidates a diverse pangenome and 15 lateral gene transfer events.</title>
        <authorList>
            <person name="Petersen C."/>
            <person name="Sorensen T."/>
            <person name="Nielsen M.R."/>
            <person name="Sondergaard T.E."/>
            <person name="Sorensen J.L."/>
            <person name="Fitzpatrick D.A."/>
            <person name="Frisvad J.C."/>
            <person name="Nielsen K.L."/>
        </authorList>
    </citation>
    <scope>NUCLEOTIDE SEQUENCE</scope>
    <source>
        <strain evidence="1">IBT 17514</strain>
    </source>
</reference>
<evidence type="ECO:0000313" key="2">
    <source>
        <dbReference type="Proteomes" id="UP001215712"/>
    </source>
</evidence>
<dbReference type="EMBL" id="JAQJAN010000013">
    <property type="protein sequence ID" value="KAJ5712652.1"/>
    <property type="molecule type" value="Genomic_DNA"/>
</dbReference>
<proteinExistence type="predicted"/>
<organism evidence="1 2">
    <name type="scientific">Penicillium malachiteum</name>
    <dbReference type="NCBI Taxonomy" id="1324776"/>
    <lineage>
        <taxon>Eukaryota</taxon>
        <taxon>Fungi</taxon>
        <taxon>Dikarya</taxon>
        <taxon>Ascomycota</taxon>
        <taxon>Pezizomycotina</taxon>
        <taxon>Eurotiomycetes</taxon>
        <taxon>Eurotiomycetidae</taxon>
        <taxon>Eurotiales</taxon>
        <taxon>Aspergillaceae</taxon>
        <taxon>Penicillium</taxon>
    </lineage>
</organism>
<protein>
    <submittedName>
        <fullName evidence="1">Uncharacterized protein</fullName>
    </submittedName>
</protein>
<dbReference type="Proteomes" id="UP001215712">
    <property type="component" value="Unassembled WGS sequence"/>
</dbReference>
<gene>
    <name evidence="1" type="ORF">N7493_009120</name>
</gene>